<evidence type="ECO:0000313" key="2">
    <source>
        <dbReference type="Proteomes" id="UP000255277"/>
    </source>
</evidence>
<dbReference type="Proteomes" id="UP000255277">
    <property type="component" value="Unassembled WGS sequence"/>
</dbReference>
<reference evidence="1 2" key="1">
    <citation type="submission" date="2018-06" db="EMBL/GenBank/DDBJ databases">
        <authorList>
            <consortium name="Pathogen Informatics"/>
            <person name="Doyle S."/>
        </authorList>
    </citation>
    <scope>NUCLEOTIDE SEQUENCE [LARGE SCALE GENOMIC DNA]</scope>
    <source>
        <strain evidence="1 2">NCTC12195</strain>
    </source>
</reference>
<dbReference type="AlphaFoldDB" id="A0A380FJY2"/>
<proteinExistence type="predicted"/>
<protein>
    <submittedName>
        <fullName evidence="1">Uncharacterized protein</fullName>
    </submittedName>
</protein>
<sequence>MQGKMEQQTQTKDTCKKDILQKVKELLNKE</sequence>
<accession>A0A380FJY2</accession>
<gene>
    <name evidence="1" type="ORF">NCTC12195_03558</name>
</gene>
<dbReference type="EMBL" id="UHDK01000001">
    <property type="protein sequence ID" value="SUM34050.1"/>
    <property type="molecule type" value="Genomic_DNA"/>
</dbReference>
<organism evidence="1 2">
    <name type="scientific">Staphylococcus gallinarum</name>
    <dbReference type="NCBI Taxonomy" id="1293"/>
    <lineage>
        <taxon>Bacteria</taxon>
        <taxon>Bacillati</taxon>
        <taxon>Bacillota</taxon>
        <taxon>Bacilli</taxon>
        <taxon>Bacillales</taxon>
        <taxon>Staphylococcaceae</taxon>
        <taxon>Staphylococcus</taxon>
    </lineage>
</organism>
<name>A0A380FJY2_STAGA</name>
<evidence type="ECO:0000313" key="1">
    <source>
        <dbReference type="EMBL" id="SUM34050.1"/>
    </source>
</evidence>